<evidence type="ECO:0000313" key="13">
    <source>
        <dbReference type="Proteomes" id="UP000199233"/>
    </source>
</evidence>
<proteinExistence type="inferred from homology"/>
<keyword evidence="4" id="KW-1003">Cell membrane</keyword>
<feature type="domain" description="Multidrug resistance protein MdtA-like C-terminal permuted SH3" evidence="11">
    <location>
        <begin position="305"/>
        <end position="359"/>
    </location>
</feature>
<evidence type="ECO:0000256" key="7">
    <source>
        <dbReference type="SAM" id="Coils"/>
    </source>
</evidence>
<feature type="domain" description="Multidrug resistance protein MdtA-like alpha-helical hairpin" evidence="8">
    <location>
        <begin position="112"/>
        <end position="181"/>
    </location>
</feature>
<name>A0A1H9I5E3_9GAMM</name>
<evidence type="ECO:0000259" key="9">
    <source>
        <dbReference type="Pfam" id="PF25917"/>
    </source>
</evidence>
<keyword evidence="13" id="KW-1185">Reference proteome</keyword>
<evidence type="ECO:0000256" key="4">
    <source>
        <dbReference type="ARBA" id="ARBA00022475"/>
    </source>
</evidence>
<dbReference type="Gene3D" id="1.10.287.470">
    <property type="entry name" value="Helix hairpin bin"/>
    <property type="match status" value="1"/>
</dbReference>
<dbReference type="AlphaFoldDB" id="A0A1H9I5E3"/>
<comment type="similarity">
    <text evidence="2">Belongs to the membrane fusion protein (MFP) (TC 8.A.1) family.</text>
</comment>
<dbReference type="STRING" id="489703.SAMN04488038_109187"/>
<evidence type="ECO:0000256" key="3">
    <source>
        <dbReference type="ARBA" id="ARBA00022448"/>
    </source>
</evidence>
<dbReference type="InterPro" id="IPR006143">
    <property type="entry name" value="RND_pump_MFP"/>
</dbReference>
<dbReference type="Pfam" id="PF25967">
    <property type="entry name" value="RND-MFP_C"/>
    <property type="match status" value="1"/>
</dbReference>
<dbReference type="InterPro" id="IPR058627">
    <property type="entry name" value="MdtA-like_C"/>
</dbReference>
<dbReference type="Pfam" id="PF25917">
    <property type="entry name" value="BSH_RND"/>
    <property type="match status" value="1"/>
</dbReference>
<gene>
    <name evidence="12" type="ORF">SAMN04488038_109187</name>
</gene>
<evidence type="ECO:0000259" key="10">
    <source>
        <dbReference type="Pfam" id="PF25944"/>
    </source>
</evidence>
<feature type="domain" description="Multidrug resistance protein MdtA-like barrel-sandwich hybrid" evidence="9">
    <location>
        <begin position="72"/>
        <end position="213"/>
    </location>
</feature>
<evidence type="ECO:0000259" key="8">
    <source>
        <dbReference type="Pfam" id="PF25876"/>
    </source>
</evidence>
<sequence>MNLAVPRVSRRRRALVLLLLLALAWFAWRHWHASSPGAGHAPEATAVSLTRVRSGSAPVVLEVMGSVLSPHSVSVRAQISGLLKAVYFEEGQDVKAGERLFLIDPAPYQAALAQARAQLAMDRAAASSAQAQYERMKPLAEQDFVTRQEFDDARAAAQEAQARLQADQAAVQSAEINLGYTLIRAPISGRSGAIAVRSGNLVSSTDSTPLVVINQVERLQVQAAIPQDQLAAVQQALQRSVVPVRVSASRGGETLASGRLMFVDNAVAAGSGTVMLKAEVDNQAQALWPGAFVNLSLSLRVDPSVLLVPEAAVQPGAEGQYVFVVGADHKAVQRYVGVDRQAGAELVISKGLQAGETIIAKVPHNFRPGTLVRDAAGSRKAGAAQ</sequence>
<dbReference type="GO" id="GO:0015562">
    <property type="term" value="F:efflux transmembrane transporter activity"/>
    <property type="evidence" value="ECO:0007669"/>
    <property type="project" value="TreeGrafter"/>
</dbReference>
<feature type="domain" description="Multidrug resistance protein MdtA-like beta-barrel" evidence="10">
    <location>
        <begin position="220"/>
        <end position="299"/>
    </location>
</feature>
<comment type="subcellular location">
    <subcellularLocation>
        <location evidence="1">Cell membrane</location>
    </subcellularLocation>
</comment>
<dbReference type="PANTHER" id="PTHR30469:SF36">
    <property type="entry name" value="BLL3903 PROTEIN"/>
    <property type="match status" value="1"/>
</dbReference>
<dbReference type="Gene3D" id="2.40.420.20">
    <property type="match status" value="1"/>
</dbReference>
<dbReference type="InterPro" id="IPR058624">
    <property type="entry name" value="MdtA-like_HH"/>
</dbReference>
<dbReference type="GO" id="GO:1990281">
    <property type="term" value="C:efflux pump complex"/>
    <property type="evidence" value="ECO:0007669"/>
    <property type="project" value="TreeGrafter"/>
</dbReference>
<organism evidence="12 13">
    <name type="scientific">Solimonas aquatica</name>
    <dbReference type="NCBI Taxonomy" id="489703"/>
    <lineage>
        <taxon>Bacteria</taxon>
        <taxon>Pseudomonadati</taxon>
        <taxon>Pseudomonadota</taxon>
        <taxon>Gammaproteobacteria</taxon>
        <taxon>Nevskiales</taxon>
        <taxon>Nevskiaceae</taxon>
        <taxon>Solimonas</taxon>
    </lineage>
</organism>
<dbReference type="PANTHER" id="PTHR30469">
    <property type="entry name" value="MULTIDRUG RESISTANCE PROTEIN MDTA"/>
    <property type="match status" value="1"/>
</dbReference>
<evidence type="ECO:0000313" key="12">
    <source>
        <dbReference type="EMBL" id="SEQ69804.1"/>
    </source>
</evidence>
<protein>
    <submittedName>
        <fullName evidence="12">Membrane fusion protein, multidrug efflux system</fullName>
    </submittedName>
</protein>
<dbReference type="SUPFAM" id="SSF111369">
    <property type="entry name" value="HlyD-like secretion proteins"/>
    <property type="match status" value="1"/>
</dbReference>
<keyword evidence="5" id="KW-0997">Cell inner membrane</keyword>
<evidence type="ECO:0000259" key="11">
    <source>
        <dbReference type="Pfam" id="PF25967"/>
    </source>
</evidence>
<dbReference type="RefSeq" id="WP_177188979.1">
    <property type="nucleotide sequence ID" value="NZ_FOFS01000009.1"/>
</dbReference>
<dbReference type="Gene3D" id="2.40.30.170">
    <property type="match status" value="1"/>
</dbReference>
<accession>A0A1H9I5E3</accession>
<dbReference type="InterPro" id="IPR058626">
    <property type="entry name" value="MdtA-like_b-barrel"/>
</dbReference>
<reference evidence="12 13" key="1">
    <citation type="submission" date="2016-10" db="EMBL/GenBank/DDBJ databases">
        <authorList>
            <person name="de Groot N.N."/>
        </authorList>
    </citation>
    <scope>NUCLEOTIDE SEQUENCE [LARGE SCALE GENOMIC DNA]</scope>
    <source>
        <strain evidence="12 13">DSM 25927</strain>
    </source>
</reference>
<evidence type="ECO:0000256" key="5">
    <source>
        <dbReference type="ARBA" id="ARBA00022519"/>
    </source>
</evidence>
<evidence type="ECO:0000256" key="6">
    <source>
        <dbReference type="ARBA" id="ARBA00023136"/>
    </source>
</evidence>
<dbReference type="EMBL" id="FOFS01000009">
    <property type="protein sequence ID" value="SEQ69804.1"/>
    <property type="molecule type" value="Genomic_DNA"/>
</dbReference>
<keyword evidence="7" id="KW-0175">Coiled coil</keyword>
<dbReference type="Gene3D" id="2.40.50.100">
    <property type="match status" value="1"/>
</dbReference>
<dbReference type="Pfam" id="PF25944">
    <property type="entry name" value="Beta-barrel_RND"/>
    <property type="match status" value="1"/>
</dbReference>
<keyword evidence="6" id="KW-0472">Membrane</keyword>
<keyword evidence="3" id="KW-0813">Transport</keyword>
<dbReference type="Pfam" id="PF25876">
    <property type="entry name" value="HH_MFP_RND"/>
    <property type="match status" value="1"/>
</dbReference>
<feature type="coiled-coil region" evidence="7">
    <location>
        <begin position="150"/>
        <end position="177"/>
    </location>
</feature>
<evidence type="ECO:0000256" key="1">
    <source>
        <dbReference type="ARBA" id="ARBA00004236"/>
    </source>
</evidence>
<dbReference type="Proteomes" id="UP000199233">
    <property type="component" value="Unassembled WGS sequence"/>
</dbReference>
<dbReference type="NCBIfam" id="TIGR01730">
    <property type="entry name" value="RND_mfp"/>
    <property type="match status" value="1"/>
</dbReference>
<evidence type="ECO:0000256" key="2">
    <source>
        <dbReference type="ARBA" id="ARBA00009477"/>
    </source>
</evidence>
<dbReference type="InterPro" id="IPR058625">
    <property type="entry name" value="MdtA-like_BSH"/>
</dbReference>